<dbReference type="SUPFAM" id="SSF52087">
    <property type="entry name" value="CRAL/TRIO domain"/>
    <property type="match status" value="1"/>
</dbReference>
<dbReference type="InterPro" id="IPR001251">
    <property type="entry name" value="CRAL-TRIO_dom"/>
</dbReference>
<dbReference type="PRINTS" id="PR00180">
    <property type="entry name" value="CRETINALDHBP"/>
</dbReference>
<dbReference type="InterPro" id="IPR036865">
    <property type="entry name" value="CRAL-TRIO_dom_sf"/>
</dbReference>
<dbReference type="Pfam" id="PF00650">
    <property type="entry name" value="CRAL_TRIO"/>
    <property type="match status" value="1"/>
</dbReference>
<protein>
    <recommendedName>
        <fullName evidence="1">CRAL-TRIO domain-containing protein</fullName>
    </recommendedName>
</protein>
<dbReference type="PANTHER" id="PTHR10174:SF222">
    <property type="entry name" value="GH10083P-RELATED"/>
    <property type="match status" value="1"/>
</dbReference>
<dbReference type="EMBL" id="JAHIBW010000016">
    <property type="protein sequence ID" value="KAG7303407.1"/>
    <property type="molecule type" value="Genomic_DNA"/>
</dbReference>
<dbReference type="PANTHER" id="PTHR10174">
    <property type="entry name" value="ALPHA-TOCOPHEROL TRANSFER PROTEIN-RELATED"/>
    <property type="match status" value="1"/>
</dbReference>
<evidence type="ECO:0000313" key="3">
    <source>
        <dbReference type="Proteomes" id="UP000823941"/>
    </source>
</evidence>
<dbReference type="SUPFAM" id="SSF46938">
    <property type="entry name" value="CRAL/TRIO N-terminal domain"/>
    <property type="match status" value="1"/>
</dbReference>
<comment type="caution">
    <text evidence="2">The sequence shown here is derived from an EMBL/GenBank/DDBJ whole genome shotgun (WGS) entry which is preliminary data.</text>
</comment>
<dbReference type="Gene3D" id="3.40.525.10">
    <property type="entry name" value="CRAL-TRIO lipid binding domain"/>
    <property type="match status" value="1"/>
</dbReference>
<evidence type="ECO:0000259" key="1">
    <source>
        <dbReference type="PROSITE" id="PS50191"/>
    </source>
</evidence>
<gene>
    <name evidence="2" type="ORF">JYU34_011922</name>
</gene>
<feature type="domain" description="CRAL-TRIO" evidence="1">
    <location>
        <begin position="155"/>
        <end position="262"/>
    </location>
</feature>
<dbReference type="InterPro" id="IPR036273">
    <property type="entry name" value="CRAL/TRIO_N_dom_sf"/>
</dbReference>
<reference evidence="2 3" key="1">
    <citation type="submission" date="2021-06" db="EMBL/GenBank/DDBJ databases">
        <title>A haploid diamondback moth (Plutella xylostella L.) genome assembly resolves 31 chromosomes and identifies a diamide resistance mutation.</title>
        <authorList>
            <person name="Ward C.M."/>
            <person name="Perry K.D."/>
            <person name="Baker G."/>
            <person name="Powis K."/>
            <person name="Heckel D.G."/>
            <person name="Baxter S.W."/>
        </authorList>
    </citation>
    <scope>NUCLEOTIDE SEQUENCE [LARGE SCALE GENOMIC DNA]</scope>
    <source>
        <strain evidence="2 3">LV</strain>
        <tissue evidence="2">Single pupa</tissue>
    </source>
</reference>
<organism evidence="2 3">
    <name type="scientific">Plutella xylostella</name>
    <name type="common">Diamondback moth</name>
    <name type="synonym">Plutella maculipennis</name>
    <dbReference type="NCBI Taxonomy" id="51655"/>
    <lineage>
        <taxon>Eukaryota</taxon>
        <taxon>Metazoa</taxon>
        <taxon>Ecdysozoa</taxon>
        <taxon>Arthropoda</taxon>
        <taxon>Hexapoda</taxon>
        <taxon>Insecta</taxon>
        <taxon>Pterygota</taxon>
        <taxon>Neoptera</taxon>
        <taxon>Endopterygota</taxon>
        <taxon>Lepidoptera</taxon>
        <taxon>Glossata</taxon>
        <taxon>Ditrysia</taxon>
        <taxon>Yponomeutoidea</taxon>
        <taxon>Plutellidae</taxon>
        <taxon>Plutella</taxon>
    </lineage>
</organism>
<accession>A0ABQ7QDX4</accession>
<sequence>MLIRAGLVETHPIFKVYPGQVDAIREAFGFKDAKSLDDAVDVLETWVKQQNHFLVKDLGRTYLESYIIMAKGSIEKAKKRLDKRCTLRNMMPELFTNIRVDTEFNKLFNSYQHASMPMPTKDYYRITVDRYAGDVESFDHLQYARYLHVCAEYSMVNELIVGLESIIDLQEVALTDMMRKFNLVLLQKTMIMLIEGYGAKLKAIHIINSSKFVENIVAMLKAGLSEKIKNRLHVHSTPETLHKFIAKESLPSDYGGTGPSISECHDMFFKELCTDHFKQRLKQVEHFQTDETRRVTSKFNDEYMGMPGSFRTLSVD</sequence>
<evidence type="ECO:0000313" key="2">
    <source>
        <dbReference type="EMBL" id="KAG7303407.1"/>
    </source>
</evidence>
<dbReference type="CDD" id="cd00170">
    <property type="entry name" value="SEC14"/>
    <property type="match status" value="1"/>
</dbReference>
<keyword evidence="3" id="KW-1185">Reference proteome</keyword>
<dbReference type="PROSITE" id="PS50191">
    <property type="entry name" value="CRAL_TRIO"/>
    <property type="match status" value="1"/>
</dbReference>
<name>A0ABQ7QDX4_PLUXY</name>
<proteinExistence type="predicted"/>
<dbReference type="Proteomes" id="UP000823941">
    <property type="component" value="Chromosome 16"/>
</dbReference>